<dbReference type="EMBL" id="CM011691">
    <property type="protein sequence ID" value="TMS07703.1"/>
    <property type="molecule type" value="Genomic_DNA"/>
</dbReference>
<proteinExistence type="predicted"/>
<name>A0ACD3QMH3_LARCR</name>
<protein>
    <submittedName>
        <fullName evidence="1">Uncharacterized protein</fullName>
    </submittedName>
</protein>
<comment type="caution">
    <text evidence="1">The sequence shown here is derived from an EMBL/GenBank/DDBJ whole genome shotgun (WGS) entry which is preliminary data.</text>
</comment>
<evidence type="ECO:0000313" key="2">
    <source>
        <dbReference type="Proteomes" id="UP000793456"/>
    </source>
</evidence>
<dbReference type="Proteomes" id="UP000793456">
    <property type="component" value="Chromosome XVIII"/>
</dbReference>
<reference evidence="1" key="1">
    <citation type="submission" date="2018-11" db="EMBL/GenBank/DDBJ databases">
        <title>The sequence and de novo assembly of Larimichthys crocea genome using PacBio and Hi-C technologies.</title>
        <authorList>
            <person name="Xu P."/>
            <person name="Chen B."/>
            <person name="Zhou Z."/>
            <person name="Ke Q."/>
            <person name="Wu Y."/>
            <person name="Bai H."/>
            <person name="Pu F."/>
        </authorList>
    </citation>
    <scope>NUCLEOTIDE SEQUENCE</scope>
    <source>
        <tissue evidence="1">Muscle</tissue>
    </source>
</reference>
<keyword evidence="2" id="KW-1185">Reference proteome</keyword>
<sequence>MFANNTMQVNSVQVPESDIMATNGVIHFVNQVLYPADLPVGSQELHMLLRRLISYIQIKYISGFRYQEIPLTFLKRIIQIVEEVPDVTKVTRVIESKPTLTKVTRVIESKPTITKVTRVIEGAPAITKVTRVVSGPQYSVSTGNLDIEGADVSISHVEGTSNFDPESLTKMIQGNSRRTSPRRVLAGNRRRGRD</sequence>
<gene>
    <name evidence="1" type="ORF">E3U43_011796</name>
</gene>
<accession>A0ACD3QMH3</accession>
<evidence type="ECO:0000313" key="1">
    <source>
        <dbReference type="EMBL" id="TMS07703.1"/>
    </source>
</evidence>
<organism evidence="1 2">
    <name type="scientific">Larimichthys crocea</name>
    <name type="common">Large yellow croaker</name>
    <name type="synonym">Pseudosciaena crocea</name>
    <dbReference type="NCBI Taxonomy" id="215358"/>
    <lineage>
        <taxon>Eukaryota</taxon>
        <taxon>Metazoa</taxon>
        <taxon>Chordata</taxon>
        <taxon>Craniata</taxon>
        <taxon>Vertebrata</taxon>
        <taxon>Euteleostomi</taxon>
        <taxon>Actinopterygii</taxon>
        <taxon>Neopterygii</taxon>
        <taxon>Teleostei</taxon>
        <taxon>Neoteleostei</taxon>
        <taxon>Acanthomorphata</taxon>
        <taxon>Eupercaria</taxon>
        <taxon>Sciaenidae</taxon>
        <taxon>Larimichthys</taxon>
    </lineage>
</organism>